<dbReference type="PANTHER" id="PTHR30055:SF226">
    <property type="entry name" value="HTH-TYPE TRANSCRIPTIONAL REGULATOR PKSA"/>
    <property type="match status" value="1"/>
</dbReference>
<dbReference type="eggNOG" id="COG1309">
    <property type="taxonomic scope" value="Bacteria"/>
</dbReference>
<reference evidence="4 5" key="1">
    <citation type="submission" date="2011-11" db="EMBL/GenBank/DDBJ databases">
        <title>The Noncontiguous Finished sequence of Saccharomonospora cyanea NA-134.</title>
        <authorList>
            <consortium name="US DOE Joint Genome Institute"/>
            <person name="Lucas S."/>
            <person name="Han J."/>
            <person name="Lapidus A."/>
            <person name="Cheng J.-F."/>
            <person name="Goodwin L."/>
            <person name="Pitluck S."/>
            <person name="Peters L."/>
            <person name="Ovchinnikova G."/>
            <person name="Lu M."/>
            <person name="Detter J.C."/>
            <person name="Han C."/>
            <person name="Tapia R."/>
            <person name="Land M."/>
            <person name="Hauser L."/>
            <person name="Kyrpides N."/>
            <person name="Ivanova N."/>
            <person name="Pagani I."/>
            <person name="Brambilla E.-M."/>
            <person name="Klenk H.-P."/>
            <person name="Woyke T."/>
        </authorList>
    </citation>
    <scope>NUCLEOTIDE SEQUENCE [LARGE SCALE GENOMIC DNA]</scope>
    <source>
        <strain evidence="4 5">NA-134</strain>
    </source>
</reference>
<dbReference type="InterPro" id="IPR050109">
    <property type="entry name" value="HTH-type_TetR-like_transc_reg"/>
</dbReference>
<organism evidence="4 5">
    <name type="scientific">Saccharomonospora cyanea NA-134</name>
    <dbReference type="NCBI Taxonomy" id="882082"/>
    <lineage>
        <taxon>Bacteria</taxon>
        <taxon>Bacillati</taxon>
        <taxon>Actinomycetota</taxon>
        <taxon>Actinomycetes</taxon>
        <taxon>Pseudonocardiales</taxon>
        <taxon>Pseudonocardiaceae</taxon>
        <taxon>Saccharomonospora</taxon>
    </lineage>
</organism>
<protein>
    <submittedName>
        <fullName evidence="4">Transcriptional regulator</fullName>
    </submittedName>
</protein>
<dbReference type="GO" id="GO:0003700">
    <property type="term" value="F:DNA-binding transcription factor activity"/>
    <property type="evidence" value="ECO:0007669"/>
    <property type="project" value="TreeGrafter"/>
</dbReference>
<gene>
    <name evidence="4" type="ORF">SaccyDRAFT_1231</name>
</gene>
<dbReference type="HOGENOM" id="CLU_069356_13_1_11"/>
<accession>H5XQT1</accession>
<dbReference type="PROSITE" id="PS50977">
    <property type="entry name" value="HTH_TETR_2"/>
    <property type="match status" value="1"/>
</dbReference>
<feature type="DNA-binding region" description="H-T-H motif" evidence="2">
    <location>
        <begin position="45"/>
        <end position="64"/>
    </location>
</feature>
<keyword evidence="1 2" id="KW-0238">DNA-binding</keyword>
<dbReference type="SUPFAM" id="SSF46689">
    <property type="entry name" value="Homeodomain-like"/>
    <property type="match status" value="1"/>
</dbReference>
<name>H5XQT1_9PSEU</name>
<dbReference type="OrthoDB" id="5242485at2"/>
<evidence type="ECO:0000313" key="4">
    <source>
        <dbReference type="EMBL" id="EHR60141.1"/>
    </source>
</evidence>
<dbReference type="EMBL" id="CM001440">
    <property type="protein sequence ID" value="EHR60141.1"/>
    <property type="molecule type" value="Genomic_DNA"/>
</dbReference>
<dbReference type="Gene3D" id="1.10.357.10">
    <property type="entry name" value="Tetracycline Repressor, domain 2"/>
    <property type="match status" value="1"/>
</dbReference>
<sequence length="233" mass="25426">MGGGTEQLPRGRHGLTREYVTDHQRGRILNATIACVAEHGYPDLTVEAIVGAARVSRRTFYHYFRNKEEAFLAAYDDVARRLATRLRGIAALRDATFAQRVEETLRTVLTFFAEHPAEAQLTVVEALAAGPAALRRRHDALLAIVDLVDRSTHALTDGDDPRRLPPITAETVVGGVVEVVYSRVERGETARLPELLPDLAYCVLLPYLGPATAAAEHDRLAGGDTPDGPREGV</sequence>
<evidence type="ECO:0000259" key="3">
    <source>
        <dbReference type="PROSITE" id="PS50977"/>
    </source>
</evidence>
<dbReference type="Proteomes" id="UP000002791">
    <property type="component" value="Chromosome"/>
</dbReference>
<dbReference type="GO" id="GO:0000976">
    <property type="term" value="F:transcription cis-regulatory region binding"/>
    <property type="evidence" value="ECO:0007669"/>
    <property type="project" value="TreeGrafter"/>
</dbReference>
<evidence type="ECO:0000256" key="2">
    <source>
        <dbReference type="PROSITE-ProRule" id="PRU00335"/>
    </source>
</evidence>
<evidence type="ECO:0000313" key="5">
    <source>
        <dbReference type="Proteomes" id="UP000002791"/>
    </source>
</evidence>
<proteinExistence type="predicted"/>
<dbReference type="PANTHER" id="PTHR30055">
    <property type="entry name" value="HTH-TYPE TRANSCRIPTIONAL REGULATOR RUTR"/>
    <property type="match status" value="1"/>
</dbReference>
<dbReference type="InterPro" id="IPR009057">
    <property type="entry name" value="Homeodomain-like_sf"/>
</dbReference>
<dbReference type="InterPro" id="IPR001647">
    <property type="entry name" value="HTH_TetR"/>
</dbReference>
<dbReference type="STRING" id="882082.SaccyDRAFT_1231"/>
<dbReference type="Pfam" id="PF00440">
    <property type="entry name" value="TetR_N"/>
    <property type="match status" value="1"/>
</dbReference>
<dbReference type="PRINTS" id="PR00455">
    <property type="entry name" value="HTHTETR"/>
</dbReference>
<evidence type="ECO:0000256" key="1">
    <source>
        <dbReference type="ARBA" id="ARBA00023125"/>
    </source>
</evidence>
<feature type="domain" description="HTH tetR-type" evidence="3">
    <location>
        <begin position="22"/>
        <end position="82"/>
    </location>
</feature>
<keyword evidence="5" id="KW-1185">Reference proteome</keyword>
<dbReference type="AlphaFoldDB" id="H5XQT1"/>